<dbReference type="AlphaFoldDB" id="A0A7S3XC29"/>
<gene>
    <name evidence="5" type="ORF">PSAL00342_LOCUS320</name>
</gene>
<reference evidence="5" key="1">
    <citation type="submission" date="2021-01" db="EMBL/GenBank/DDBJ databases">
        <authorList>
            <person name="Corre E."/>
            <person name="Pelletier E."/>
            <person name="Niang G."/>
            <person name="Scheremetjew M."/>
            <person name="Finn R."/>
            <person name="Kale V."/>
            <person name="Holt S."/>
            <person name="Cochrane G."/>
            <person name="Meng A."/>
            <person name="Brown T."/>
            <person name="Cohen L."/>
        </authorList>
    </citation>
    <scope>NUCLEOTIDE SEQUENCE</scope>
    <source>
        <strain evidence="5">CCMP1897</strain>
    </source>
</reference>
<evidence type="ECO:0000256" key="1">
    <source>
        <dbReference type="ARBA" id="ARBA00000971"/>
    </source>
</evidence>
<comment type="similarity">
    <text evidence="2">Belongs to the cyclophilin-type PPIase family.</text>
</comment>
<protein>
    <recommendedName>
        <fullName evidence="4">PPIase cyclophilin-type domain-containing protein</fullName>
    </recommendedName>
</protein>
<organism evidence="5">
    <name type="scientific">Picocystis salinarum</name>
    <dbReference type="NCBI Taxonomy" id="88271"/>
    <lineage>
        <taxon>Eukaryota</taxon>
        <taxon>Viridiplantae</taxon>
        <taxon>Chlorophyta</taxon>
        <taxon>Picocystophyceae</taxon>
        <taxon>Picocystales</taxon>
        <taxon>Picocystaceae</taxon>
        <taxon>Picocystis</taxon>
    </lineage>
</organism>
<dbReference type="GO" id="GO:0016018">
    <property type="term" value="F:cyclosporin A binding"/>
    <property type="evidence" value="ECO:0007669"/>
    <property type="project" value="TreeGrafter"/>
</dbReference>
<dbReference type="SMART" id="SM00028">
    <property type="entry name" value="TPR"/>
    <property type="match status" value="3"/>
</dbReference>
<feature type="domain" description="PPIase cyclophilin-type" evidence="4">
    <location>
        <begin position="5"/>
        <end position="169"/>
    </location>
</feature>
<keyword evidence="3" id="KW-0802">TPR repeat</keyword>
<dbReference type="PANTHER" id="PTHR11071:SF561">
    <property type="entry name" value="PEPTIDYL-PROLYL CIS-TRANS ISOMERASE D-RELATED"/>
    <property type="match status" value="1"/>
</dbReference>
<sequence>MVRVYLDLERSGEALGRMVFDLFEEACPQICENVRALCTGEKGNHPSTGNMLTYQGKIVDRNVPGKVMEIGSFENTWNGNESVFGEPFHVSPGERKHNTSGLLSTAPDEQGRCGSRFAVTLGKCEDRDGTCSVFGTIVRGYGVLREIESFPTNADGCPTPQVDIASCGELEPSDFGLVPDQHGDPYSTWPQDHPNMSSQHFANRLAAAAFIKQLGNAFYAEKRYEDALKKYGKAMRYLEKNFFGTAEYISQETEEKRIQAESRIPVLLNIAACNLCLGRNGAAVQACNGAQRIMIDAKDARIKPEWRLKLLRRRADGYIGCREFESAVRDLGMCLKINPDSARDHNALERAKKLLRSKKEAEKNAFQTAFAGGQIF</sequence>
<dbReference type="PANTHER" id="PTHR11071">
    <property type="entry name" value="PEPTIDYL-PROLYL CIS-TRANS ISOMERASE"/>
    <property type="match status" value="1"/>
</dbReference>
<dbReference type="SUPFAM" id="SSF48452">
    <property type="entry name" value="TPR-like"/>
    <property type="match status" value="1"/>
</dbReference>
<dbReference type="PROSITE" id="PS50005">
    <property type="entry name" value="TPR"/>
    <property type="match status" value="1"/>
</dbReference>
<dbReference type="InterPro" id="IPR029000">
    <property type="entry name" value="Cyclophilin-like_dom_sf"/>
</dbReference>
<comment type="catalytic activity">
    <reaction evidence="1">
        <text>[protein]-peptidylproline (omega=180) = [protein]-peptidylproline (omega=0)</text>
        <dbReference type="Rhea" id="RHEA:16237"/>
        <dbReference type="Rhea" id="RHEA-COMP:10747"/>
        <dbReference type="Rhea" id="RHEA-COMP:10748"/>
        <dbReference type="ChEBI" id="CHEBI:83833"/>
        <dbReference type="ChEBI" id="CHEBI:83834"/>
        <dbReference type="EC" id="5.2.1.8"/>
    </reaction>
</comment>
<dbReference type="GO" id="GO:0003755">
    <property type="term" value="F:peptidyl-prolyl cis-trans isomerase activity"/>
    <property type="evidence" value="ECO:0007669"/>
    <property type="project" value="UniProtKB-EC"/>
</dbReference>
<evidence type="ECO:0000259" key="4">
    <source>
        <dbReference type="PROSITE" id="PS50072"/>
    </source>
</evidence>
<evidence type="ECO:0000256" key="3">
    <source>
        <dbReference type="PROSITE-ProRule" id="PRU00339"/>
    </source>
</evidence>
<evidence type="ECO:0000313" key="5">
    <source>
        <dbReference type="EMBL" id="CAE0606504.1"/>
    </source>
</evidence>
<dbReference type="EMBL" id="HBIS01000385">
    <property type="protein sequence ID" value="CAE0606504.1"/>
    <property type="molecule type" value="Transcribed_RNA"/>
</dbReference>
<dbReference type="Gene3D" id="2.40.100.10">
    <property type="entry name" value="Cyclophilin-like"/>
    <property type="match status" value="1"/>
</dbReference>
<dbReference type="SUPFAM" id="SSF50891">
    <property type="entry name" value="Cyclophilin-like"/>
    <property type="match status" value="1"/>
</dbReference>
<dbReference type="Gene3D" id="1.25.40.10">
    <property type="entry name" value="Tetratricopeptide repeat domain"/>
    <property type="match status" value="1"/>
</dbReference>
<dbReference type="GO" id="GO:0005737">
    <property type="term" value="C:cytoplasm"/>
    <property type="evidence" value="ECO:0007669"/>
    <property type="project" value="TreeGrafter"/>
</dbReference>
<dbReference type="InterPro" id="IPR019734">
    <property type="entry name" value="TPR_rpt"/>
</dbReference>
<accession>A0A7S3XC29</accession>
<dbReference type="GO" id="GO:0006457">
    <property type="term" value="P:protein folding"/>
    <property type="evidence" value="ECO:0007669"/>
    <property type="project" value="TreeGrafter"/>
</dbReference>
<proteinExistence type="inferred from homology"/>
<name>A0A7S3XC29_9CHLO</name>
<evidence type="ECO:0000256" key="2">
    <source>
        <dbReference type="ARBA" id="ARBA00007365"/>
    </source>
</evidence>
<feature type="repeat" description="TPR" evidence="3">
    <location>
        <begin position="208"/>
        <end position="241"/>
    </location>
</feature>
<dbReference type="Pfam" id="PF00160">
    <property type="entry name" value="Pro_isomerase"/>
    <property type="match status" value="1"/>
</dbReference>
<dbReference type="InterPro" id="IPR002130">
    <property type="entry name" value="Cyclophilin-type_PPIase_dom"/>
</dbReference>
<dbReference type="PROSITE" id="PS50072">
    <property type="entry name" value="CSA_PPIASE_2"/>
    <property type="match status" value="1"/>
</dbReference>
<dbReference type="InterPro" id="IPR011990">
    <property type="entry name" value="TPR-like_helical_dom_sf"/>
</dbReference>